<reference evidence="1 2" key="1">
    <citation type="journal article" date="2022" name="bioRxiv">
        <title>The genome of the oomycete Peronosclerospora sorghi, a cosmopolitan pathogen of maize and sorghum, is inflated with dispersed pseudogenes.</title>
        <authorList>
            <person name="Fletcher K."/>
            <person name="Martin F."/>
            <person name="Isakeit T."/>
            <person name="Cavanaugh K."/>
            <person name="Magill C."/>
            <person name="Michelmore R."/>
        </authorList>
    </citation>
    <scope>NUCLEOTIDE SEQUENCE [LARGE SCALE GENOMIC DNA]</scope>
    <source>
        <strain evidence="1">P6</strain>
    </source>
</reference>
<dbReference type="Proteomes" id="UP001163321">
    <property type="component" value="Chromosome 6"/>
</dbReference>
<dbReference type="EMBL" id="CM047585">
    <property type="protein sequence ID" value="KAI9910897.1"/>
    <property type="molecule type" value="Genomic_DNA"/>
</dbReference>
<comment type="caution">
    <text evidence="1">The sequence shown here is derived from an EMBL/GenBank/DDBJ whole genome shotgun (WGS) entry which is preliminary data.</text>
</comment>
<evidence type="ECO:0000313" key="1">
    <source>
        <dbReference type="EMBL" id="KAI9910897.1"/>
    </source>
</evidence>
<name>A0ACC0VWL2_9STRA</name>
<gene>
    <name evidence="1" type="ORF">PsorP6_010382</name>
</gene>
<keyword evidence="2" id="KW-1185">Reference proteome</keyword>
<protein>
    <submittedName>
        <fullName evidence="1">Uncharacterized protein</fullName>
    </submittedName>
</protein>
<organism evidence="1 2">
    <name type="scientific">Peronosclerospora sorghi</name>
    <dbReference type="NCBI Taxonomy" id="230839"/>
    <lineage>
        <taxon>Eukaryota</taxon>
        <taxon>Sar</taxon>
        <taxon>Stramenopiles</taxon>
        <taxon>Oomycota</taxon>
        <taxon>Peronosporomycetes</taxon>
        <taxon>Peronosporales</taxon>
        <taxon>Peronosporaceae</taxon>
        <taxon>Peronosclerospora</taxon>
    </lineage>
</organism>
<evidence type="ECO:0000313" key="2">
    <source>
        <dbReference type="Proteomes" id="UP001163321"/>
    </source>
</evidence>
<proteinExistence type="predicted"/>
<accession>A0ACC0VWL2</accession>
<sequence>MFMTHEPCEQLTEDGSWLIDSGASSHMSTYRDDFDTYQDIGWPTEVKVSDGNIVKAIGHGDVRMLFESGKVTVSNLLHIPGFDRRLL</sequence>